<feature type="binding site" evidence="9 11">
    <location>
        <position position="130"/>
    </location>
    <ligand>
        <name>substrate</name>
    </ligand>
</feature>
<evidence type="ECO:0000256" key="8">
    <source>
        <dbReference type="ARBA" id="ARBA00061012"/>
    </source>
</evidence>
<evidence type="ECO:0000256" key="10">
    <source>
        <dbReference type="PIRSR" id="PIRSR614732-1"/>
    </source>
</evidence>
<feature type="binding site" evidence="9 11">
    <location>
        <position position="221"/>
    </location>
    <ligand>
        <name>substrate</name>
    </ligand>
</feature>
<dbReference type="NCBIfam" id="NF001273">
    <property type="entry name" value="PRK00230.1"/>
    <property type="match status" value="1"/>
</dbReference>
<evidence type="ECO:0000256" key="12">
    <source>
        <dbReference type="RuleBase" id="RU000512"/>
    </source>
</evidence>
<feature type="binding site" evidence="9 11">
    <location>
        <position position="201"/>
    </location>
    <ligand>
        <name>substrate</name>
    </ligand>
</feature>
<dbReference type="GO" id="GO:0044205">
    <property type="term" value="P:'de novo' UMP biosynthetic process"/>
    <property type="evidence" value="ECO:0007669"/>
    <property type="project" value="UniProtKB-UniRule"/>
</dbReference>
<dbReference type="PROSITE" id="PS00156">
    <property type="entry name" value="OMPDECASE"/>
    <property type="match status" value="1"/>
</dbReference>
<dbReference type="AlphaFoldDB" id="A0A2H0LNP7"/>
<evidence type="ECO:0000256" key="2">
    <source>
        <dbReference type="ARBA" id="ARBA00004861"/>
    </source>
</evidence>
<dbReference type="EC" id="4.1.1.23" evidence="9"/>
<sequence>MSKKKKRSDQIIVALDTADLKWAKKLVKLLHKRIRLFKVGKELYTAWGTEAVKAVRWEGGHIFLDLKFHDIPNTVAGAVREATKQNVFMMTVHTMGGSQMLEAARRAVEETVRRKRVKRRPKLMGVTVLTSINEHELKSELWIERPLQKTVLHLAEMADRAGLDGVIASGRELAVIRRHLGKDLLVVTPGIRPAWATKGDQRRIMTPQKALSLGADYLVIGRPITAAKDPLEAAEKVIEEIS</sequence>
<evidence type="ECO:0000259" key="13">
    <source>
        <dbReference type="SMART" id="SM00934"/>
    </source>
</evidence>
<dbReference type="InterPro" id="IPR047596">
    <property type="entry name" value="OMPdecase_bac"/>
</dbReference>
<evidence type="ECO:0000313" key="15">
    <source>
        <dbReference type="Proteomes" id="UP000230859"/>
    </source>
</evidence>
<evidence type="ECO:0000256" key="7">
    <source>
        <dbReference type="ARBA" id="ARBA00049157"/>
    </source>
</evidence>
<dbReference type="NCBIfam" id="TIGR01740">
    <property type="entry name" value="pyrF"/>
    <property type="match status" value="1"/>
</dbReference>
<feature type="binding site" evidence="9 11">
    <location>
        <position position="38"/>
    </location>
    <ligand>
        <name>substrate</name>
    </ligand>
</feature>
<feature type="binding site" evidence="9 11">
    <location>
        <position position="222"/>
    </location>
    <ligand>
        <name>substrate</name>
    </ligand>
</feature>
<dbReference type="HAMAP" id="MF_01200_B">
    <property type="entry name" value="OMPdecase_type1_B"/>
    <property type="match status" value="1"/>
</dbReference>
<feature type="binding site" evidence="9 11">
    <location>
        <position position="192"/>
    </location>
    <ligand>
        <name>substrate</name>
    </ligand>
</feature>
<feature type="binding site" evidence="9">
    <location>
        <begin position="65"/>
        <end position="74"/>
    </location>
    <ligand>
        <name>substrate</name>
    </ligand>
</feature>
<evidence type="ECO:0000256" key="11">
    <source>
        <dbReference type="PIRSR" id="PIRSR614732-2"/>
    </source>
</evidence>
<dbReference type="InterPro" id="IPR018089">
    <property type="entry name" value="OMPdecase_AS"/>
</dbReference>
<comment type="caution">
    <text evidence="14">The sequence shown here is derived from an EMBL/GenBank/DDBJ whole genome shotgun (WGS) entry which is preliminary data.</text>
</comment>
<feature type="active site" description="For OMPdecase activity" evidence="10">
    <location>
        <position position="70"/>
    </location>
</feature>
<evidence type="ECO:0000313" key="14">
    <source>
        <dbReference type="EMBL" id="PIQ86063.1"/>
    </source>
</evidence>
<evidence type="ECO:0000256" key="3">
    <source>
        <dbReference type="ARBA" id="ARBA00011738"/>
    </source>
</evidence>
<dbReference type="InterPro" id="IPR013785">
    <property type="entry name" value="Aldolase_TIM"/>
</dbReference>
<feature type="active site" description="For OMPdecase activity" evidence="10">
    <location>
        <position position="67"/>
    </location>
</feature>
<dbReference type="InterPro" id="IPR001754">
    <property type="entry name" value="OMPdeCOase_dom"/>
</dbReference>
<feature type="domain" description="Orotidine 5'-phosphate decarboxylase" evidence="13">
    <location>
        <begin position="10"/>
        <end position="237"/>
    </location>
</feature>
<evidence type="ECO:0000256" key="4">
    <source>
        <dbReference type="ARBA" id="ARBA00022793"/>
    </source>
</evidence>
<dbReference type="SMART" id="SM00934">
    <property type="entry name" value="OMPdecase"/>
    <property type="match status" value="1"/>
</dbReference>
<dbReference type="EMBL" id="PCVY01000053">
    <property type="protein sequence ID" value="PIQ86063.1"/>
    <property type="molecule type" value="Genomic_DNA"/>
</dbReference>
<comment type="subunit">
    <text evidence="3 9">Homodimer.</text>
</comment>
<evidence type="ECO:0000256" key="1">
    <source>
        <dbReference type="ARBA" id="ARBA00002356"/>
    </source>
</evidence>
<keyword evidence="4 9" id="KW-0210">Decarboxylase</keyword>
<name>A0A2H0LNP7_9BACT</name>
<evidence type="ECO:0000256" key="9">
    <source>
        <dbReference type="HAMAP-Rule" id="MF_01200"/>
    </source>
</evidence>
<comment type="similarity">
    <text evidence="8 9">Belongs to the OMP decarboxylase family. Type 1 subfamily.</text>
</comment>
<keyword evidence="6 9" id="KW-0456">Lyase</keyword>
<dbReference type="Proteomes" id="UP000230859">
    <property type="component" value="Unassembled WGS sequence"/>
</dbReference>
<dbReference type="GO" id="GO:0004590">
    <property type="term" value="F:orotidine-5'-phosphate decarboxylase activity"/>
    <property type="evidence" value="ECO:0007669"/>
    <property type="project" value="UniProtKB-UniRule"/>
</dbReference>
<comment type="function">
    <text evidence="1 9">Catalyzes the decarboxylation of orotidine 5'-monophosphate (OMP) to uridine 5'-monophosphate (UMP).</text>
</comment>
<reference evidence="14 15" key="1">
    <citation type="submission" date="2017-09" db="EMBL/GenBank/DDBJ databases">
        <title>Depth-based differentiation of microbial function through sediment-hosted aquifers and enrichment of novel symbionts in the deep terrestrial subsurface.</title>
        <authorList>
            <person name="Probst A.J."/>
            <person name="Ladd B."/>
            <person name="Jarett J.K."/>
            <person name="Geller-Mcgrath D.E."/>
            <person name="Sieber C.M."/>
            <person name="Emerson J.B."/>
            <person name="Anantharaman K."/>
            <person name="Thomas B.C."/>
            <person name="Malmstrom R."/>
            <person name="Stieglmeier M."/>
            <person name="Klingl A."/>
            <person name="Woyke T."/>
            <person name="Ryan C.M."/>
            <person name="Banfield J.F."/>
        </authorList>
    </citation>
    <scope>NUCLEOTIDE SEQUENCE [LARGE SCALE GENOMIC DNA]</scope>
    <source>
        <strain evidence="14">CG11_big_fil_rev_8_21_14_0_20_45_26</strain>
    </source>
</reference>
<protein>
    <recommendedName>
        <fullName evidence="9">Orotidine 5'-phosphate decarboxylase</fullName>
        <ecNumber evidence="9">4.1.1.23</ecNumber>
    </recommendedName>
    <alternativeName>
        <fullName evidence="9">OMP decarboxylase</fullName>
        <shortName evidence="9">OMPDCase</shortName>
        <shortName evidence="9">OMPdecase</shortName>
    </alternativeName>
</protein>
<dbReference type="UniPathway" id="UPA00070">
    <property type="reaction ID" value="UER00120"/>
</dbReference>
<evidence type="ECO:0000256" key="5">
    <source>
        <dbReference type="ARBA" id="ARBA00022975"/>
    </source>
</evidence>
<comment type="pathway">
    <text evidence="2 9 12">Pyrimidine metabolism; UMP biosynthesis via de novo pathway; UMP from orotate: step 2/2.</text>
</comment>
<feature type="active site" description="For OMPdecase activity" evidence="10">
    <location>
        <position position="65"/>
    </location>
</feature>
<dbReference type="CDD" id="cd04725">
    <property type="entry name" value="OMP_decarboxylase_like"/>
    <property type="match status" value="1"/>
</dbReference>
<dbReference type="SUPFAM" id="SSF51366">
    <property type="entry name" value="Ribulose-phoshate binding barrel"/>
    <property type="match status" value="1"/>
</dbReference>
<dbReference type="PANTHER" id="PTHR32119:SF2">
    <property type="entry name" value="OROTIDINE 5'-PHOSPHATE DECARBOXYLASE"/>
    <property type="match status" value="1"/>
</dbReference>
<accession>A0A2H0LNP7</accession>
<dbReference type="InterPro" id="IPR014732">
    <property type="entry name" value="OMPdecase"/>
</dbReference>
<keyword evidence="5 9" id="KW-0665">Pyrimidine biosynthesis</keyword>
<dbReference type="Pfam" id="PF00215">
    <property type="entry name" value="OMPdecase"/>
    <property type="match status" value="1"/>
</dbReference>
<dbReference type="GO" id="GO:0006207">
    <property type="term" value="P:'de novo' pyrimidine nucleobase biosynthetic process"/>
    <property type="evidence" value="ECO:0007669"/>
    <property type="project" value="InterPro"/>
</dbReference>
<dbReference type="GO" id="GO:0005829">
    <property type="term" value="C:cytosol"/>
    <property type="evidence" value="ECO:0007669"/>
    <property type="project" value="TreeGrafter"/>
</dbReference>
<feature type="binding site" evidence="9 11">
    <location>
        <position position="16"/>
    </location>
    <ligand>
        <name>substrate</name>
    </ligand>
</feature>
<gene>
    <name evidence="9" type="primary">pyrF</name>
    <name evidence="14" type="ORF">COV74_06430</name>
</gene>
<dbReference type="InterPro" id="IPR011060">
    <property type="entry name" value="RibuloseP-bd_barrel"/>
</dbReference>
<evidence type="ECO:0000256" key="6">
    <source>
        <dbReference type="ARBA" id="ARBA00023239"/>
    </source>
</evidence>
<feature type="active site" description="Proton donor" evidence="9">
    <location>
        <position position="67"/>
    </location>
</feature>
<dbReference type="FunFam" id="3.20.20.70:FF:000015">
    <property type="entry name" value="Orotidine 5'-phosphate decarboxylase"/>
    <property type="match status" value="1"/>
</dbReference>
<dbReference type="Gene3D" id="3.20.20.70">
    <property type="entry name" value="Aldolase class I"/>
    <property type="match status" value="1"/>
</dbReference>
<dbReference type="PANTHER" id="PTHR32119">
    <property type="entry name" value="OROTIDINE 5'-PHOSPHATE DECARBOXYLASE"/>
    <property type="match status" value="1"/>
</dbReference>
<organism evidence="14 15">
    <name type="scientific">Candidatus Abzuiibacterium crystallinum</name>
    <dbReference type="NCBI Taxonomy" id="1974748"/>
    <lineage>
        <taxon>Bacteria</taxon>
        <taxon>Pseudomonadati</taxon>
        <taxon>Candidatus Omnitrophota</taxon>
        <taxon>Candidatus Abzuiibacterium</taxon>
    </lineage>
</organism>
<comment type="catalytic activity">
    <reaction evidence="7 9 12">
        <text>orotidine 5'-phosphate + H(+) = UMP + CO2</text>
        <dbReference type="Rhea" id="RHEA:11596"/>
        <dbReference type="ChEBI" id="CHEBI:15378"/>
        <dbReference type="ChEBI" id="CHEBI:16526"/>
        <dbReference type="ChEBI" id="CHEBI:57538"/>
        <dbReference type="ChEBI" id="CHEBI:57865"/>
        <dbReference type="EC" id="4.1.1.23"/>
    </reaction>
</comment>
<proteinExistence type="inferred from homology"/>